<sequence length="506" mass="54242">MGGEGIDSAKWITSVGIDLGTSTTKCVFSRLKIERRNGLSMLPQFHITDRILSYESPMHQTPFRNETEIDISALEIIISGEYQKAELRPSDVDTGAVIITGETAVKLNADSIVHGLAKQAGAFVVAEAGGDLEAILAGKGSGAEARSILTQGMVVNIDIGGGTANAAFFERGSCKRTLNFHIGGRLIMLDSAGTITKVYPAVQDWLVNEGFHLNKGGVTSMDELRKITHCWSEMLFSTLMNPLDSESCPLIYGERNGALTSSENIAEVWISGGVGRLMEQASPRTMEEAAGYGDIGPLLAEALKKAGSAYPFRLQVPPGAQRATVIGAGVHTTVLSGSTVFVDPHLLPLHNIPVVKLKWPAGDLSRLAGIQPAVEAVFAEGIRKFGKLGKPPFAIVLPAVPYYSYPVIREIAAAIVDVSTASMQPENPEMFLVIICEDDAAKAMGNCIHVLSAGKLRCICLDQISVEHGDYIDIGKPVAEECIPVAIKTLVFSALRELRDNEREQC</sequence>
<evidence type="ECO:0000313" key="1">
    <source>
        <dbReference type="EMBL" id="MRN52499.1"/>
    </source>
</evidence>
<organism evidence="1 2">
    <name type="scientific">Paenibacillus monticola</name>
    <dbReference type="NCBI Taxonomy" id="2666075"/>
    <lineage>
        <taxon>Bacteria</taxon>
        <taxon>Bacillati</taxon>
        <taxon>Bacillota</taxon>
        <taxon>Bacilli</taxon>
        <taxon>Bacillales</taxon>
        <taxon>Paenibacillaceae</taxon>
        <taxon>Paenibacillus</taxon>
    </lineage>
</organism>
<dbReference type="InterPro" id="IPR043129">
    <property type="entry name" value="ATPase_NBD"/>
</dbReference>
<dbReference type="RefSeq" id="WP_154117513.1">
    <property type="nucleotide sequence ID" value="NZ_WJXB01000002.1"/>
</dbReference>
<dbReference type="SUPFAM" id="SSF53067">
    <property type="entry name" value="Actin-like ATPase domain"/>
    <property type="match status" value="1"/>
</dbReference>
<dbReference type="EMBL" id="WJXB01000002">
    <property type="protein sequence ID" value="MRN52499.1"/>
    <property type="molecule type" value="Genomic_DNA"/>
</dbReference>
<gene>
    <name evidence="1" type="ORF">GJB61_05750</name>
</gene>
<accession>A0A7X2H2P7</accession>
<name>A0A7X2H2P7_9BACL</name>
<comment type="caution">
    <text evidence="1">The sequence shown here is derived from an EMBL/GenBank/DDBJ whole genome shotgun (WGS) entry which is preliminary data.</text>
</comment>
<dbReference type="Pfam" id="PF06277">
    <property type="entry name" value="EutA"/>
    <property type="match status" value="1"/>
</dbReference>
<dbReference type="Proteomes" id="UP000463051">
    <property type="component" value="Unassembled WGS sequence"/>
</dbReference>
<protein>
    <submittedName>
        <fullName evidence="1">Ethanolamine utilization protein</fullName>
    </submittedName>
</protein>
<dbReference type="AlphaFoldDB" id="A0A7X2H2P7"/>
<reference evidence="1 2" key="1">
    <citation type="submission" date="2019-11" db="EMBL/GenBank/DDBJ databases">
        <title>Paenibacillus monticola sp. nov., a novel PGPR strain isolated from mountain sample in China.</title>
        <authorList>
            <person name="Zhao Q."/>
            <person name="Li H.-P."/>
            <person name="Zhang J.-L."/>
        </authorList>
    </citation>
    <scope>NUCLEOTIDE SEQUENCE [LARGE SCALE GENOMIC DNA]</scope>
    <source>
        <strain evidence="1 2">LC-T2</strain>
    </source>
</reference>
<keyword evidence="2" id="KW-1185">Reference proteome</keyword>
<proteinExistence type="predicted"/>
<evidence type="ECO:0000313" key="2">
    <source>
        <dbReference type="Proteomes" id="UP000463051"/>
    </source>
</evidence>
<dbReference type="InterPro" id="IPR009377">
    <property type="entry name" value="EutA"/>
</dbReference>
<dbReference type="PIRSF" id="PIRSF012293">
    <property type="entry name" value="EutA"/>
    <property type="match status" value="1"/>
</dbReference>